<keyword evidence="2" id="KW-0489">Methyltransferase</keyword>
<evidence type="ECO:0000313" key="10">
    <source>
        <dbReference type="EMBL" id="OLP96764.1"/>
    </source>
</evidence>
<dbReference type="SUPFAM" id="SSF56349">
    <property type="entry name" value="DNA breaking-rejoining enzymes"/>
    <property type="match status" value="1"/>
</dbReference>
<dbReference type="GO" id="GO:0004674">
    <property type="term" value="F:protein serine/threonine kinase activity"/>
    <property type="evidence" value="ECO:0007669"/>
    <property type="project" value="UniProtKB-KW"/>
</dbReference>
<gene>
    <name evidence="10" type="primary">Pdpk1</name>
    <name evidence="10" type="ORF">AK812_SmicGene20969</name>
</gene>
<keyword evidence="11" id="KW-1185">Reference proteome</keyword>
<evidence type="ECO:0000256" key="7">
    <source>
        <dbReference type="ARBA" id="ARBA00023172"/>
    </source>
</evidence>
<dbReference type="InterPro" id="IPR008271">
    <property type="entry name" value="Ser/Thr_kinase_AS"/>
</dbReference>
<dbReference type="InterPro" id="IPR000719">
    <property type="entry name" value="Prot_kinase_dom"/>
</dbReference>
<keyword evidence="7" id="KW-0233">DNA recombination</keyword>
<protein>
    <submittedName>
        <fullName evidence="10">3-phosphoinositide-dependent protein kinase 1</fullName>
    </submittedName>
</protein>
<accession>A0A1Q9DNK8</accession>
<evidence type="ECO:0000256" key="1">
    <source>
        <dbReference type="ARBA" id="ARBA00022527"/>
    </source>
</evidence>
<feature type="domain" description="Protein kinase" evidence="9">
    <location>
        <begin position="1878"/>
        <end position="2146"/>
    </location>
</feature>
<evidence type="ECO:0000259" key="9">
    <source>
        <dbReference type="PROSITE" id="PS50011"/>
    </source>
</evidence>
<dbReference type="PROSITE" id="PS50011">
    <property type="entry name" value="PROTEIN_KINASE_DOM"/>
    <property type="match status" value="1"/>
</dbReference>
<dbReference type="Pfam" id="PF00145">
    <property type="entry name" value="DNA_methylase"/>
    <property type="match status" value="1"/>
</dbReference>
<comment type="caution">
    <text evidence="10">The sequence shown here is derived from an EMBL/GenBank/DDBJ whole genome shotgun (WGS) entry which is preliminary data.</text>
</comment>
<dbReference type="SMART" id="SM00220">
    <property type="entry name" value="S_TKc"/>
    <property type="match status" value="1"/>
</dbReference>
<dbReference type="GO" id="GO:0005524">
    <property type="term" value="F:ATP binding"/>
    <property type="evidence" value="ECO:0007669"/>
    <property type="project" value="UniProtKB-KW"/>
</dbReference>
<evidence type="ECO:0000256" key="6">
    <source>
        <dbReference type="ARBA" id="ARBA00022840"/>
    </source>
</evidence>
<dbReference type="Gene3D" id="1.10.443.10">
    <property type="entry name" value="Intergrase catalytic core"/>
    <property type="match status" value="1"/>
</dbReference>
<dbReference type="PROSITE" id="PS00108">
    <property type="entry name" value="PROTEIN_KINASE_ST"/>
    <property type="match status" value="1"/>
</dbReference>
<reference evidence="10 11" key="1">
    <citation type="submission" date="2016-02" db="EMBL/GenBank/DDBJ databases">
        <title>Genome analysis of coral dinoflagellate symbionts highlights evolutionary adaptations to a symbiotic lifestyle.</title>
        <authorList>
            <person name="Aranda M."/>
            <person name="Li Y."/>
            <person name="Liew Y.J."/>
            <person name="Baumgarten S."/>
            <person name="Simakov O."/>
            <person name="Wilson M."/>
            <person name="Piel J."/>
            <person name="Ashoor H."/>
            <person name="Bougouffa S."/>
            <person name="Bajic V.B."/>
            <person name="Ryu T."/>
            <person name="Ravasi T."/>
            <person name="Bayer T."/>
            <person name="Micklem G."/>
            <person name="Kim H."/>
            <person name="Bhak J."/>
            <person name="Lajeunesse T.C."/>
            <person name="Voolstra C.R."/>
        </authorList>
    </citation>
    <scope>NUCLEOTIDE SEQUENCE [LARGE SCALE GENOMIC DNA]</scope>
    <source>
        <strain evidence="10 11">CCMP2467</strain>
    </source>
</reference>
<keyword evidence="4" id="KW-0547">Nucleotide-binding</keyword>
<dbReference type="SUPFAM" id="SSF56672">
    <property type="entry name" value="DNA/RNA polymerases"/>
    <property type="match status" value="1"/>
</dbReference>
<dbReference type="GO" id="GO:0032259">
    <property type="term" value="P:methylation"/>
    <property type="evidence" value="ECO:0007669"/>
    <property type="project" value="UniProtKB-KW"/>
</dbReference>
<dbReference type="Proteomes" id="UP000186817">
    <property type="component" value="Unassembled WGS sequence"/>
</dbReference>
<name>A0A1Q9DNK8_SYMMI</name>
<evidence type="ECO:0000256" key="4">
    <source>
        <dbReference type="ARBA" id="ARBA00022741"/>
    </source>
</evidence>
<dbReference type="EMBL" id="LSRX01000456">
    <property type="protein sequence ID" value="OLP96764.1"/>
    <property type="molecule type" value="Genomic_DNA"/>
</dbReference>
<keyword evidence="6" id="KW-0067">ATP-binding</keyword>
<dbReference type="SUPFAM" id="SSF56112">
    <property type="entry name" value="Protein kinase-like (PK-like)"/>
    <property type="match status" value="1"/>
</dbReference>
<evidence type="ECO:0000256" key="5">
    <source>
        <dbReference type="ARBA" id="ARBA00022777"/>
    </source>
</evidence>
<dbReference type="GO" id="GO:0006310">
    <property type="term" value="P:DNA recombination"/>
    <property type="evidence" value="ECO:0007669"/>
    <property type="project" value="UniProtKB-KW"/>
</dbReference>
<dbReference type="GO" id="GO:0008168">
    <property type="term" value="F:methyltransferase activity"/>
    <property type="evidence" value="ECO:0007669"/>
    <property type="project" value="UniProtKB-KW"/>
</dbReference>
<dbReference type="GO" id="GO:0015074">
    <property type="term" value="P:DNA integration"/>
    <property type="evidence" value="ECO:0007669"/>
    <property type="project" value="InterPro"/>
</dbReference>
<dbReference type="PANTHER" id="PTHR24353">
    <property type="entry name" value="CYCLIC NUCLEOTIDE-DEPENDENT PROTEIN KINASE"/>
    <property type="match status" value="1"/>
</dbReference>
<evidence type="ECO:0000256" key="3">
    <source>
        <dbReference type="ARBA" id="ARBA00022679"/>
    </source>
</evidence>
<dbReference type="SUPFAM" id="SSF53335">
    <property type="entry name" value="S-adenosyl-L-methionine-dependent methyltransferases"/>
    <property type="match status" value="1"/>
</dbReference>
<feature type="region of interest" description="Disordered" evidence="8">
    <location>
        <begin position="733"/>
        <end position="839"/>
    </location>
</feature>
<dbReference type="InterPro" id="IPR011010">
    <property type="entry name" value="DNA_brk_join_enz"/>
</dbReference>
<dbReference type="Gene3D" id="3.40.50.150">
    <property type="entry name" value="Vaccinia Virus protein VP39"/>
    <property type="match status" value="1"/>
</dbReference>
<organism evidence="10 11">
    <name type="scientific">Symbiodinium microadriaticum</name>
    <name type="common">Dinoflagellate</name>
    <name type="synonym">Zooxanthella microadriatica</name>
    <dbReference type="NCBI Taxonomy" id="2951"/>
    <lineage>
        <taxon>Eukaryota</taxon>
        <taxon>Sar</taxon>
        <taxon>Alveolata</taxon>
        <taxon>Dinophyceae</taxon>
        <taxon>Suessiales</taxon>
        <taxon>Symbiodiniaceae</taxon>
        <taxon>Symbiodinium</taxon>
    </lineage>
</organism>
<dbReference type="OrthoDB" id="435776at2759"/>
<feature type="compositionally biased region" description="Polar residues" evidence="8">
    <location>
        <begin position="775"/>
        <end position="787"/>
    </location>
</feature>
<dbReference type="InterPro" id="IPR029063">
    <property type="entry name" value="SAM-dependent_MTases_sf"/>
</dbReference>
<dbReference type="InterPro" id="IPR043502">
    <property type="entry name" value="DNA/RNA_pol_sf"/>
</dbReference>
<dbReference type="Pfam" id="PF00069">
    <property type="entry name" value="Pkinase"/>
    <property type="match status" value="1"/>
</dbReference>
<evidence type="ECO:0000313" key="11">
    <source>
        <dbReference type="Proteomes" id="UP000186817"/>
    </source>
</evidence>
<dbReference type="InterPro" id="IPR013762">
    <property type="entry name" value="Integrase-like_cat_sf"/>
</dbReference>
<dbReference type="GO" id="GO:0003677">
    <property type="term" value="F:DNA binding"/>
    <property type="evidence" value="ECO:0007669"/>
    <property type="project" value="InterPro"/>
</dbReference>
<evidence type="ECO:0000256" key="2">
    <source>
        <dbReference type="ARBA" id="ARBA00022603"/>
    </source>
</evidence>
<keyword evidence="1" id="KW-0723">Serine/threonine-protein kinase</keyword>
<dbReference type="InterPro" id="IPR011009">
    <property type="entry name" value="Kinase-like_dom_sf"/>
</dbReference>
<evidence type="ECO:0000256" key="8">
    <source>
        <dbReference type="SAM" id="MobiDB-lite"/>
    </source>
</evidence>
<sequence length="2226" mass="248268">MACTVRALEFAHRRLAALTVLAGMEADEIYDRLFERLRHALIIVHSHALRDDASVQLAIILPLEAGPETAAAMTLTTMLRTVGQAEVFSLDAVQGSWQRLIDAGVQRWQLELLVAGSSGSSLVLPQWRADQPPVRKRQRASLQEALLAGEPSNRAQALEELDKEVLAKTTMGPYESRILVWRRLCAKWELPAFPLDERNVRAVAASLKRGRYRSSEQYFLQRPRFRFDVFIWRCRHTSEPSYDSFDLREISHAVVEGSEFQAFSWSDLPAAVDALLVAAYFCMREIEMASASSTHLYFQHGQLHMLLPAHKSSSQGELTTRALYCGCAVRRQALCPWHAGARHLQRLEILQAGLALSKMPLFPDDRGRALSKSDMICTIRETLKRAGVHTTRQDEAGLQVERFTGHVLRVAGTQHLYLLGLRFDMVQLHGRWSSLAVQKYLQGCRDGGQGFSGWATGPVQSGQADRAQREVQSCLPHRADADLAALRLQFTDFKDRQGQEATLIVNARSKRAHLPDEEESSVRPELWDLGLPITSPLRVPGIMIVAGEQVLDQPSVVGAIRRWRWSPVIAERVGEMRSMDLEAVADAAGAGTEVRKYLKLRGVTSAGTLAMLAPDEATYRDIVIAPLLSGFGEGADRIELSDTDRPIAATVLLFMRKLALDSHAATQPSPSPGAESSLAKLWHQLKELIVDVDRDRLVAEDAEDSWEPRSMLAVIDALEAAAVREDLHLFQEVMSRPPPASGKASGGKGDPNKKRKQYDESPKKDEEKRKRQAWEASQQSWSGQKQQAGHPMLIDRPRSQMPKMSTPRPPRPPTQAEDKDLHGAAAQGSKPVGSDSSAPALPSSVIHLDFFSGIGSASLALQRLGVSIRHVMSWEVDEAAIAVARRASRRTTKSQRGSLLDDTPAAAAEAIECIPGGAADLIVITAAAPCPDFSRIRSDNAPGRSGPSGNLFVRFTAFLQALLNLLPGRRACLLAENVLMHNPADTQWFSKQLDAEAVLADASDYGAIHRPRLWWSWTDWSAVRLYPGKASELKSTKQGKVPQLVLDVPKDSLQDLQPEGLVFHDKVLRREILLPCLTTPAIEEGGREAPRNMKGKIDSITRTRWLEGRRQYAPWFFAETAMLRVSDSKLHLLPIETNEALHHFDRDFSSCPNVTLKDRHRLLGNSWHVGVATEMLRFSLLYGVRSLPGPHAAGASDVSGVIDLESAKQLASRHPLPMRRTPEMCDHVDMQPADDMWAHWLSSAEAVHPLHQRPSLDPALELTLQRLLKYDPANLHSFRERVLRDIRLRKAELRQSTEQWFQSLPTHVQQAYLLPDGDVVQVPLFIELLRGCSYPATETLEEALSRGFPVLGRIEPSPGWRPRLDDKYDHPISDAAFTNLNNDYVNQKLRQGRVDSEWETWLQEVLQEVSLGRMSGPYEAPSAWPRRCVPVASHSAYSKCLPAESDTRVATAFSVVQQGSDGARKVRRCEDYMRSGHNSTIHVSDIPAHDDISRYVHILLRLNAAGCQSLVWCQDLWAAYRQFPVQVPNHAFALLLTPSGPTLWRHGVLPFGAASSVWCFNKCVDALVFFARSLMMILVIHFVDDIGCPDAQHSANSSFRFFSEFCEVLGMRLKPSKAQSPALEHKLLGVILEICLDGVRLSPAPDRLEKVLQIIKQSLADDCLEPTVAQRLTGKLNFLSTTLFGQAAAAAMKPLYARAHICNSQEASTLNQPLRCALMSLQTLLRHSMPRWVPFQPTCSRPSVLYADAFFELGDQSFGLSDSPPERWQANSSSRYRNGFGFVVRSGSEVRFAHGSIPADLLALFTSRRLFDWPAEQLAGAFLSLWGDWASTWCGQRAETRKEECKCILFSTVQIARCNLGPCPSPGLPKEMSPGGRVRCRSRFHRNRVGAWQTSTWIRRSSAMAPSHWCAFDRRLLRSNHKEADVTIEEHCLRRANHPGIVKLHASFRDEEWHYFTLELCPGGELWSLSRAIGCPESLGRHCLCQVFEAVQYLRDARIVHRDLKAENVLIGPRGNCKLIDFGSARDLANPQVKGAGTRNFKTVMEEYVGTSNFMAPEVVKNLSSDFRSDTWSLGCLVFQVLAGLPPFHGGSIVRVYKKISKGVLEFPSKWLKDDAVDLIQSMVVKDPDARLGAKDLREVEEHPFFRGLGFKDAHRRPAPVCTLREMCLRQIGLRWHKFGEPALTWARSQPSLIPQVLASLERVAEVSDLLAGKDDGVTSDSEDAD</sequence>
<feature type="compositionally biased region" description="Basic and acidic residues" evidence="8">
    <location>
        <begin position="757"/>
        <end position="773"/>
    </location>
</feature>
<dbReference type="InterPro" id="IPR001525">
    <property type="entry name" value="C5_MeTfrase"/>
</dbReference>
<dbReference type="Gene3D" id="1.10.510.10">
    <property type="entry name" value="Transferase(Phosphotransferase) domain 1"/>
    <property type="match status" value="1"/>
</dbReference>
<proteinExistence type="predicted"/>
<dbReference type="PANTHER" id="PTHR24353:SF147">
    <property type="entry name" value="CGMP-DEPENDENT SERINE_THREONIN PROTEIN KINASE-RELATED"/>
    <property type="match status" value="1"/>
</dbReference>
<keyword evidence="5 10" id="KW-0418">Kinase</keyword>
<keyword evidence="3" id="KW-0808">Transferase</keyword>